<dbReference type="Proteomes" id="UP001346869">
    <property type="component" value="Unassembled WGS sequence"/>
</dbReference>
<evidence type="ECO:0000313" key="1">
    <source>
        <dbReference type="EMBL" id="KAK5873612.1"/>
    </source>
</evidence>
<accession>A0AAN8AY80</accession>
<gene>
    <name evidence="1" type="ORF">PBY51_018638</name>
</gene>
<comment type="caution">
    <text evidence="1">The sequence shown here is derived from an EMBL/GenBank/DDBJ whole genome shotgun (WGS) entry which is preliminary data.</text>
</comment>
<sequence>MKCWDHTTADPSFIKVTAQAVAERSLCCPGWERNAPQHSLTCRSATPSILHRLERGKALKSRHSHTNTFSCSSAARR</sequence>
<keyword evidence="2" id="KW-1185">Reference proteome</keyword>
<organism evidence="1 2">
    <name type="scientific">Eleginops maclovinus</name>
    <name type="common">Patagonian blennie</name>
    <name type="synonym">Eleginus maclovinus</name>
    <dbReference type="NCBI Taxonomy" id="56733"/>
    <lineage>
        <taxon>Eukaryota</taxon>
        <taxon>Metazoa</taxon>
        <taxon>Chordata</taxon>
        <taxon>Craniata</taxon>
        <taxon>Vertebrata</taxon>
        <taxon>Euteleostomi</taxon>
        <taxon>Actinopterygii</taxon>
        <taxon>Neopterygii</taxon>
        <taxon>Teleostei</taxon>
        <taxon>Neoteleostei</taxon>
        <taxon>Acanthomorphata</taxon>
        <taxon>Eupercaria</taxon>
        <taxon>Perciformes</taxon>
        <taxon>Notothenioidei</taxon>
        <taxon>Eleginopidae</taxon>
        <taxon>Eleginops</taxon>
    </lineage>
</organism>
<proteinExistence type="predicted"/>
<dbReference type="EMBL" id="JAUZQC010000003">
    <property type="protein sequence ID" value="KAK5873612.1"/>
    <property type="molecule type" value="Genomic_DNA"/>
</dbReference>
<evidence type="ECO:0000313" key="2">
    <source>
        <dbReference type="Proteomes" id="UP001346869"/>
    </source>
</evidence>
<name>A0AAN8AY80_ELEMC</name>
<protein>
    <submittedName>
        <fullName evidence="1">Uncharacterized protein</fullName>
    </submittedName>
</protein>
<reference evidence="1 2" key="1">
    <citation type="journal article" date="2023" name="Genes (Basel)">
        <title>Chromosome-Level Genome Assembly and Circadian Gene Repertoire of the Patagonia Blennie Eleginops maclovinus-The Closest Ancestral Proxy of Antarctic Cryonotothenioids.</title>
        <authorList>
            <person name="Cheng C.C."/>
            <person name="Rivera-Colon A.G."/>
            <person name="Minhas B.F."/>
            <person name="Wilson L."/>
            <person name="Rayamajhi N."/>
            <person name="Vargas-Chacoff L."/>
            <person name="Catchen J.M."/>
        </authorList>
    </citation>
    <scope>NUCLEOTIDE SEQUENCE [LARGE SCALE GENOMIC DNA]</scope>
    <source>
        <strain evidence="1">JMC-PN-2008</strain>
    </source>
</reference>
<dbReference type="AlphaFoldDB" id="A0AAN8AY80"/>
<reference evidence="1 2" key="2">
    <citation type="journal article" date="2023" name="Mol. Biol. Evol.">
        <title>Genomics of Secondarily Temperate Adaptation in the Only Non-Antarctic Icefish.</title>
        <authorList>
            <person name="Rivera-Colon A.G."/>
            <person name="Rayamajhi N."/>
            <person name="Minhas B.F."/>
            <person name="Madrigal G."/>
            <person name="Bilyk K.T."/>
            <person name="Yoon V."/>
            <person name="Hune M."/>
            <person name="Gregory S."/>
            <person name="Cheng C.H.C."/>
            <person name="Catchen J.M."/>
        </authorList>
    </citation>
    <scope>NUCLEOTIDE SEQUENCE [LARGE SCALE GENOMIC DNA]</scope>
    <source>
        <strain evidence="1">JMC-PN-2008</strain>
    </source>
</reference>